<accession>A0ABS1G876</accession>
<keyword evidence="3" id="KW-1185">Reference proteome</keyword>
<organism evidence="2 3">
    <name type="scientific">Listeria ivanovii subsp. londoniensis</name>
    <dbReference type="NCBI Taxonomy" id="202752"/>
    <lineage>
        <taxon>Bacteria</taxon>
        <taxon>Bacillati</taxon>
        <taxon>Bacillota</taxon>
        <taxon>Bacilli</taxon>
        <taxon>Bacillales</taxon>
        <taxon>Listeriaceae</taxon>
        <taxon>Listeria</taxon>
    </lineage>
</organism>
<keyword evidence="1" id="KW-0472">Membrane</keyword>
<proteinExistence type="predicted"/>
<keyword evidence="1" id="KW-0812">Transmembrane</keyword>
<gene>
    <name evidence="2" type="ORF">JI642_12560</name>
</gene>
<name>A0ABS1G876_LISIV</name>
<keyword evidence="1" id="KW-1133">Transmembrane helix</keyword>
<dbReference type="Proteomes" id="UP000633035">
    <property type="component" value="Unassembled WGS sequence"/>
</dbReference>
<comment type="caution">
    <text evidence="2">The sequence shown here is derived from an EMBL/GenBank/DDBJ whole genome shotgun (WGS) entry which is preliminary data.</text>
</comment>
<feature type="transmembrane region" description="Helical" evidence="1">
    <location>
        <begin position="213"/>
        <end position="235"/>
    </location>
</feature>
<dbReference type="RefSeq" id="WP_200289170.1">
    <property type="nucleotide sequence ID" value="NZ_JAENOF010000018.1"/>
</dbReference>
<evidence type="ECO:0000256" key="1">
    <source>
        <dbReference type="SAM" id="Phobius"/>
    </source>
</evidence>
<dbReference type="InterPro" id="IPR011990">
    <property type="entry name" value="TPR-like_helical_dom_sf"/>
</dbReference>
<evidence type="ECO:0000313" key="3">
    <source>
        <dbReference type="Proteomes" id="UP000633035"/>
    </source>
</evidence>
<evidence type="ECO:0008006" key="4">
    <source>
        <dbReference type="Google" id="ProtNLM"/>
    </source>
</evidence>
<reference evidence="2 3" key="1">
    <citation type="submission" date="2021-01" db="EMBL/GenBank/DDBJ databases">
        <title>Listeria ivanovii strains from Norway.</title>
        <authorList>
            <person name="Fagerlund A."/>
        </authorList>
    </citation>
    <scope>NUCLEOTIDE SEQUENCE [LARGE SCALE GENOMIC DNA]</scope>
    <source>
        <strain evidence="2 3">MF6989</strain>
    </source>
</reference>
<protein>
    <recommendedName>
        <fullName evidence="4">Tetratricopeptide repeat protein</fullName>
    </recommendedName>
</protein>
<sequence>MITWWIRISEIEDEQKQTAFFVGQEMQFFQLYLAINQLSPFQRQKVKLRYELHQTKNHQNQAVGHFTWESKDGLNLLESILVRLEMGVKNKIFDKKRMKEYRKLLENDISMNTEKDAGQQSNMLSNSYSPINKQEDQLEENIVPNQLDPDSFKSVKEKRVKERTKKERISIKNTKDKKRFSKFFTSFICKGKSFFQKISFFKRGTIIFKKWKLLLIISCSLFLIGTITYGASAYLNHQDSKVMKASYQDLKKQKEYKKMAKEYPKKFWSWEETQVENLKTETLMTVYEEYPDPAIAFDIAFLGKAYNKVIKMYQDYPEKLRMNNTRYSFLGFSYIQENQLEEAEKMVSKSNSKALYGQLALAYLRNGNDTKAEEMNKIAKDDDINVMIKNYQLVKATLDEVNKQLSKKGLSENIRTKLLENKKTLEDELKNIKNGEDD</sequence>
<evidence type="ECO:0000313" key="2">
    <source>
        <dbReference type="EMBL" id="MBK1962930.1"/>
    </source>
</evidence>
<dbReference type="EMBL" id="JAENOF010000018">
    <property type="protein sequence ID" value="MBK1962930.1"/>
    <property type="molecule type" value="Genomic_DNA"/>
</dbReference>
<dbReference type="SUPFAM" id="SSF48452">
    <property type="entry name" value="TPR-like"/>
    <property type="match status" value="1"/>
</dbReference>